<evidence type="ECO:0000256" key="1">
    <source>
        <dbReference type="SAM" id="MobiDB-lite"/>
    </source>
</evidence>
<gene>
    <name evidence="2" type="ORF">CRG98_003718</name>
</gene>
<comment type="caution">
    <text evidence="2">The sequence shown here is derived from an EMBL/GenBank/DDBJ whole genome shotgun (WGS) entry which is preliminary data.</text>
</comment>
<reference evidence="2 3" key="1">
    <citation type="submission" date="2017-11" db="EMBL/GenBank/DDBJ databases">
        <title>De-novo sequencing of pomegranate (Punica granatum L.) genome.</title>
        <authorList>
            <person name="Akparov Z."/>
            <person name="Amiraslanov A."/>
            <person name="Hajiyeva S."/>
            <person name="Abbasov M."/>
            <person name="Kaur K."/>
            <person name="Hamwieh A."/>
            <person name="Solovyev V."/>
            <person name="Salamov A."/>
            <person name="Braich B."/>
            <person name="Kosarev P."/>
            <person name="Mahmoud A."/>
            <person name="Hajiyev E."/>
            <person name="Babayeva S."/>
            <person name="Izzatullayeva V."/>
            <person name="Mammadov A."/>
            <person name="Mammadov A."/>
            <person name="Sharifova S."/>
            <person name="Ojaghi J."/>
            <person name="Eynullazada K."/>
            <person name="Bayramov B."/>
            <person name="Abdulazimova A."/>
            <person name="Shahmuradov I."/>
        </authorList>
    </citation>
    <scope>NUCLEOTIDE SEQUENCE [LARGE SCALE GENOMIC DNA]</scope>
    <source>
        <strain evidence="3">cv. AG2017</strain>
        <tissue evidence="2">Leaf</tissue>
    </source>
</reference>
<evidence type="ECO:0000313" key="3">
    <source>
        <dbReference type="Proteomes" id="UP000233551"/>
    </source>
</evidence>
<sequence length="213" mass="23574">MTGKDPNRGRRNSLDPCEPWKLTAFLEGMWPRASLDHTRPGSLLPPRVGPIPVFSSISLLVESMPIFEVYCLLLSNYFALIVVEEAEDGGDGVEGDQVKLNLEVRKTVGLVGILEASLDVLLEALLEGEDQLLKGLEVKHFYGVVGSLYGFQERDIDVAVVAPLPLWVEQPFISITLDVEGTRNSPVRRRGGSEDDEQWRGRRKTMNSGRGEG</sequence>
<keyword evidence="3" id="KW-1185">Reference proteome</keyword>
<proteinExistence type="predicted"/>
<name>A0A2I0L5C0_PUNGR</name>
<feature type="region of interest" description="Disordered" evidence="1">
    <location>
        <begin position="184"/>
        <end position="213"/>
    </location>
</feature>
<organism evidence="2 3">
    <name type="scientific">Punica granatum</name>
    <name type="common">Pomegranate</name>
    <dbReference type="NCBI Taxonomy" id="22663"/>
    <lineage>
        <taxon>Eukaryota</taxon>
        <taxon>Viridiplantae</taxon>
        <taxon>Streptophyta</taxon>
        <taxon>Embryophyta</taxon>
        <taxon>Tracheophyta</taxon>
        <taxon>Spermatophyta</taxon>
        <taxon>Magnoliopsida</taxon>
        <taxon>eudicotyledons</taxon>
        <taxon>Gunneridae</taxon>
        <taxon>Pentapetalae</taxon>
        <taxon>rosids</taxon>
        <taxon>malvids</taxon>
        <taxon>Myrtales</taxon>
        <taxon>Lythraceae</taxon>
        <taxon>Punica</taxon>
    </lineage>
</organism>
<evidence type="ECO:0000313" key="2">
    <source>
        <dbReference type="EMBL" id="PKI75884.1"/>
    </source>
</evidence>
<dbReference type="EMBL" id="PGOL01000147">
    <property type="protein sequence ID" value="PKI75884.1"/>
    <property type="molecule type" value="Genomic_DNA"/>
</dbReference>
<dbReference type="Proteomes" id="UP000233551">
    <property type="component" value="Unassembled WGS sequence"/>
</dbReference>
<protein>
    <submittedName>
        <fullName evidence="2">Uncharacterized protein</fullName>
    </submittedName>
</protein>
<dbReference type="AlphaFoldDB" id="A0A2I0L5C0"/>
<accession>A0A2I0L5C0</accession>